<keyword evidence="10" id="KW-1185">Reference proteome</keyword>
<evidence type="ECO:0000256" key="3">
    <source>
        <dbReference type="ARBA" id="ARBA00022679"/>
    </source>
</evidence>
<evidence type="ECO:0000313" key="9">
    <source>
        <dbReference type="EMBL" id="RZT90288.1"/>
    </source>
</evidence>
<dbReference type="SUPFAM" id="SSF54427">
    <property type="entry name" value="NTF2-like"/>
    <property type="match status" value="1"/>
</dbReference>
<evidence type="ECO:0000256" key="4">
    <source>
        <dbReference type="ARBA" id="ARBA00022960"/>
    </source>
</evidence>
<reference evidence="9 10" key="1">
    <citation type="submission" date="2019-02" db="EMBL/GenBank/DDBJ databases">
        <title>Genomic Encyclopedia of Type Strains, Phase IV (KMG-IV): sequencing the most valuable type-strain genomes for metagenomic binning, comparative biology and taxonomic classification.</title>
        <authorList>
            <person name="Goeker M."/>
        </authorList>
    </citation>
    <scope>NUCLEOTIDE SEQUENCE [LARGE SCALE GENOMIC DNA]</scope>
    <source>
        <strain evidence="9 10">DSM 21223</strain>
    </source>
</reference>
<sequence>MSLMYTRGNSGRRFRRTVVALIVLVAAGAAWKANALWRYKHGNGSSEADLSLPADGATYSDSGAGLQGPEPMLARIFDEIERNRLDKALVLTDTLLERFPKFRLGHLIKGDLLLARTRPLETFGNAPGAPQDKLADLRAEAMVRLRGYKDKPQADAVPRYLMQMVPEQKYAVVVDTQKSRLYLYENDLKAGRPRFVADYYITQGKLGAEKFREGDKKTPIGVYHVTSSLPREKLADLYGSGAFPINYPNEWDKQQGRNGHGIWLHGTPSDTFSRPPRASDGCVVLANPDLDALAKNLQVGLTPVIISNSVEWLSLDDWNKERNELNKKIDAWRTDWESKDVDKFLSHYSASFKNGQQNLADFAQQKRQVNASKEWIKVKLTGMSMFRAPDKEDYVVVTFEQDYRSNNLNNQMKKRQYWVRENGTWKIIYEGAA</sequence>
<dbReference type="Gene3D" id="2.40.440.10">
    <property type="entry name" value="L,D-transpeptidase catalytic domain-like"/>
    <property type="match status" value="1"/>
</dbReference>
<evidence type="ECO:0000313" key="10">
    <source>
        <dbReference type="Proteomes" id="UP000292136"/>
    </source>
</evidence>
<dbReference type="InterPro" id="IPR005490">
    <property type="entry name" value="LD_TPept_cat_dom"/>
</dbReference>
<evidence type="ECO:0000256" key="6">
    <source>
        <dbReference type="ARBA" id="ARBA00023316"/>
    </source>
</evidence>
<organism evidence="9 10">
    <name type="scientific">Azospira oryzae</name>
    <dbReference type="NCBI Taxonomy" id="146939"/>
    <lineage>
        <taxon>Bacteria</taxon>
        <taxon>Pseudomonadati</taxon>
        <taxon>Pseudomonadota</taxon>
        <taxon>Betaproteobacteria</taxon>
        <taxon>Rhodocyclales</taxon>
        <taxon>Rhodocyclaceae</taxon>
        <taxon>Azospira</taxon>
    </lineage>
</organism>
<evidence type="ECO:0000256" key="7">
    <source>
        <dbReference type="PROSITE-ProRule" id="PRU01373"/>
    </source>
</evidence>
<gene>
    <name evidence="9" type="ORF">EV678_1100</name>
</gene>
<dbReference type="Pfam" id="PF03734">
    <property type="entry name" value="YkuD"/>
    <property type="match status" value="1"/>
</dbReference>
<evidence type="ECO:0000256" key="2">
    <source>
        <dbReference type="ARBA" id="ARBA00005992"/>
    </source>
</evidence>
<dbReference type="PANTHER" id="PTHR36699">
    <property type="entry name" value="LD-TRANSPEPTIDASE"/>
    <property type="match status" value="1"/>
</dbReference>
<dbReference type="EMBL" id="SHKM01000001">
    <property type="protein sequence ID" value="RZT90288.1"/>
    <property type="molecule type" value="Genomic_DNA"/>
</dbReference>
<comment type="similarity">
    <text evidence="2">Belongs to the YkuD family.</text>
</comment>
<comment type="pathway">
    <text evidence="1 7">Cell wall biogenesis; peptidoglycan biosynthesis.</text>
</comment>
<dbReference type="PANTHER" id="PTHR36699:SF1">
    <property type="entry name" value="L,D-TRANSPEPTIDASE YAFK-RELATED"/>
    <property type="match status" value="1"/>
</dbReference>
<keyword evidence="3" id="KW-0808">Transferase</keyword>
<evidence type="ECO:0000259" key="8">
    <source>
        <dbReference type="PROSITE" id="PS52029"/>
    </source>
</evidence>
<dbReference type="SUPFAM" id="SSF141523">
    <property type="entry name" value="L,D-transpeptidase catalytic domain-like"/>
    <property type="match status" value="1"/>
</dbReference>
<feature type="active site" description="Nucleophile" evidence="7">
    <location>
        <position position="282"/>
    </location>
</feature>
<keyword evidence="4 7" id="KW-0133">Cell shape</keyword>
<evidence type="ECO:0000256" key="1">
    <source>
        <dbReference type="ARBA" id="ARBA00004752"/>
    </source>
</evidence>
<dbReference type="InterPro" id="IPR032710">
    <property type="entry name" value="NTF2-like_dom_sf"/>
</dbReference>
<dbReference type="RefSeq" id="WP_130458777.1">
    <property type="nucleotide sequence ID" value="NZ_SHKM01000001.1"/>
</dbReference>
<feature type="active site" description="Proton donor/acceptor" evidence="7">
    <location>
        <position position="265"/>
    </location>
</feature>
<feature type="domain" description="L,D-TPase catalytic" evidence="8">
    <location>
        <begin position="170"/>
        <end position="307"/>
    </location>
</feature>
<name>A0ABY0IRR5_9RHOO</name>
<evidence type="ECO:0000256" key="5">
    <source>
        <dbReference type="ARBA" id="ARBA00022984"/>
    </source>
</evidence>
<keyword evidence="6 7" id="KW-0961">Cell wall biogenesis/degradation</keyword>
<comment type="caution">
    <text evidence="9">The sequence shown here is derived from an EMBL/GenBank/DDBJ whole genome shotgun (WGS) entry which is preliminary data.</text>
</comment>
<accession>A0ABY0IRR5</accession>
<protein>
    <submittedName>
        <fullName evidence="9">Murein L,D-transpeptidase YafK</fullName>
    </submittedName>
</protein>
<dbReference type="PROSITE" id="PS52029">
    <property type="entry name" value="LD_TPASE"/>
    <property type="match status" value="1"/>
</dbReference>
<dbReference type="Proteomes" id="UP000292136">
    <property type="component" value="Unassembled WGS sequence"/>
</dbReference>
<keyword evidence="5 7" id="KW-0573">Peptidoglycan synthesis</keyword>
<dbReference type="Gene3D" id="3.10.450.50">
    <property type="match status" value="1"/>
</dbReference>
<proteinExistence type="inferred from homology"/>
<dbReference type="Pfam" id="PF24125">
    <property type="entry name" value="Cds6_C"/>
    <property type="match status" value="1"/>
</dbReference>
<dbReference type="CDD" id="cd16913">
    <property type="entry name" value="YkuD_like"/>
    <property type="match status" value="1"/>
</dbReference>
<dbReference type="InterPro" id="IPR038063">
    <property type="entry name" value="Transpep_catalytic_dom"/>
</dbReference>
<dbReference type="InterPro" id="IPR056203">
    <property type="entry name" value="Cds6_C"/>
</dbReference>